<evidence type="ECO:0000256" key="8">
    <source>
        <dbReference type="ARBA" id="ARBA00023242"/>
    </source>
</evidence>
<keyword evidence="7" id="KW-0804">Transcription</keyword>
<keyword evidence="8" id="KW-0539">Nucleus</keyword>
<dbReference type="InterPro" id="IPR012337">
    <property type="entry name" value="RNaseH-like_sf"/>
</dbReference>
<dbReference type="AlphaFoldDB" id="A0A9W9Q1F8"/>
<keyword evidence="2" id="KW-0479">Metal-binding</keyword>
<dbReference type="SMART" id="SM00614">
    <property type="entry name" value="ZnF_BED"/>
    <property type="match status" value="1"/>
</dbReference>
<dbReference type="GO" id="GO:0003677">
    <property type="term" value="F:DNA binding"/>
    <property type="evidence" value="ECO:0007669"/>
    <property type="project" value="UniProtKB-KW"/>
</dbReference>
<evidence type="ECO:0000256" key="2">
    <source>
        <dbReference type="ARBA" id="ARBA00022723"/>
    </source>
</evidence>
<evidence type="ECO:0000256" key="7">
    <source>
        <dbReference type="ARBA" id="ARBA00023163"/>
    </source>
</evidence>
<dbReference type="InterPro" id="IPR052035">
    <property type="entry name" value="ZnF_BED_domain_contain"/>
</dbReference>
<reference evidence="12" key="2">
    <citation type="journal article" date="2023" name="IMA Fungus">
        <title>Comparative genomic study of the Penicillium genus elucidates a diverse pangenome and 15 lateral gene transfer events.</title>
        <authorList>
            <person name="Petersen C."/>
            <person name="Sorensen T."/>
            <person name="Nielsen M.R."/>
            <person name="Sondergaard T.E."/>
            <person name="Sorensen J.L."/>
            <person name="Fitzpatrick D.A."/>
            <person name="Frisvad J.C."/>
            <person name="Nielsen K.L."/>
        </authorList>
    </citation>
    <scope>NUCLEOTIDE SEQUENCE</scope>
    <source>
        <strain evidence="12">IBT 21472</strain>
    </source>
</reference>
<organism evidence="12 13">
    <name type="scientific">Penicillium atrosanguineum</name>
    <dbReference type="NCBI Taxonomy" id="1132637"/>
    <lineage>
        <taxon>Eukaryota</taxon>
        <taxon>Fungi</taxon>
        <taxon>Dikarya</taxon>
        <taxon>Ascomycota</taxon>
        <taxon>Pezizomycotina</taxon>
        <taxon>Eurotiomycetes</taxon>
        <taxon>Eurotiomycetidae</taxon>
        <taxon>Eurotiales</taxon>
        <taxon>Aspergillaceae</taxon>
        <taxon>Penicillium</taxon>
    </lineage>
</organism>
<gene>
    <name evidence="12" type="ORF">N7476_004825</name>
</gene>
<evidence type="ECO:0000313" key="12">
    <source>
        <dbReference type="EMBL" id="KAJ5318405.1"/>
    </source>
</evidence>
<evidence type="ECO:0000256" key="9">
    <source>
        <dbReference type="PROSITE-ProRule" id="PRU00027"/>
    </source>
</evidence>
<keyword evidence="6" id="KW-0238">DNA-binding</keyword>
<dbReference type="InterPro" id="IPR003656">
    <property type="entry name" value="Znf_BED"/>
</dbReference>
<keyword evidence="13" id="KW-1185">Reference proteome</keyword>
<evidence type="ECO:0000256" key="10">
    <source>
        <dbReference type="SAM" id="MobiDB-lite"/>
    </source>
</evidence>
<dbReference type="GO" id="GO:0008270">
    <property type="term" value="F:zinc ion binding"/>
    <property type="evidence" value="ECO:0007669"/>
    <property type="project" value="UniProtKB-KW"/>
</dbReference>
<dbReference type="InterPro" id="IPR008906">
    <property type="entry name" value="HATC_C_dom"/>
</dbReference>
<dbReference type="GO" id="GO:0046983">
    <property type="term" value="F:protein dimerization activity"/>
    <property type="evidence" value="ECO:0007669"/>
    <property type="project" value="InterPro"/>
</dbReference>
<feature type="region of interest" description="Disordered" evidence="10">
    <location>
        <begin position="799"/>
        <end position="871"/>
    </location>
</feature>
<comment type="caution">
    <text evidence="12">The sequence shown here is derived from an EMBL/GenBank/DDBJ whole genome shotgun (WGS) entry which is preliminary data.</text>
</comment>
<keyword evidence="5" id="KW-0805">Transcription regulation</keyword>
<reference evidence="12" key="1">
    <citation type="submission" date="2022-12" db="EMBL/GenBank/DDBJ databases">
        <authorList>
            <person name="Petersen C."/>
        </authorList>
    </citation>
    <scope>NUCLEOTIDE SEQUENCE</scope>
    <source>
        <strain evidence="12">IBT 21472</strain>
    </source>
</reference>
<evidence type="ECO:0000256" key="3">
    <source>
        <dbReference type="ARBA" id="ARBA00022771"/>
    </source>
</evidence>
<evidence type="ECO:0000256" key="5">
    <source>
        <dbReference type="ARBA" id="ARBA00023015"/>
    </source>
</evidence>
<keyword evidence="4" id="KW-0862">Zinc</keyword>
<dbReference type="Pfam" id="PF05699">
    <property type="entry name" value="Dimer_Tnp_hAT"/>
    <property type="match status" value="1"/>
</dbReference>
<name>A0A9W9Q1F8_9EURO</name>
<sequence>MPFSTLPKMAFSQASYFTDRLSEADFLQSDDLPILTSTRGTVTSIAPSENHPPSHPTLAPSSLQRVGPRIQQSWVIYDTEADMDHSRTTFVEWWLLTDFGSKKDTQESINWSGRKKSSLWDNFSQVAHQKTGEPKIICQRCNTLLVHPHFRRGGTSPMRTHLKGGTCRPSLPKRGIDQLMQSSVSQSTLCWLSLLANYFTIKPQPVSNRGFSQEVLSQELLQLISIARLPFRILERPELQELCDVIQLASSKIKLPSPRSIRRQLDKDITQGQRRVLDRLPVGSQISIALDCWTSPFSQAFMAITGYFLDQDWEYREVLLGFEPLHGLHTGSNLSTTVIEILQKHSIADRVLSVTTDNATNNNTMISSIQDEIRTQGIGNANVFRVPCLAHVIQLSLNQLLGKMKAAPVNNEAEVDWSDERAHSLHSRRSKREIVDTLNKVQNLAIFVNASPQRREAFLSLQTEEPRLIPIQDVRTRWNSTFLMLGRAKRLQSTFNLYCTTHEYPQFQLDKEEWRQIEYLLCITEPFFKFTTALSKSKDITVHLIFGVYNKLFTHLEASEKQLVRKKLPWKQAMLQALQAARKKLSEYYTASDDEAYGDMYAIATILAPSKKLRFFTTRDWRGEIDYVQRYRDCLEKEFWRYKQRFAESNVPTASKGLIDPLGADDSIEMLVDSQVSLQQDETLDDDDELARYLAKGLVQLHPRTFWKEHQHKFPVLATLACDILSIPASGAGVERLFNCARDICHYRRGKLKPDTIKQLMLHILHKELISAGEAAIIDQERGSIPALPLLDPISDDEEDELVNEPLSEQPAIHNEQARYKRPRSRSPHSQDDEDDDQYLQEAPFGEGSTQRTGRIRKKPKMPEGFEIYAL</sequence>
<evidence type="ECO:0000259" key="11">
    <source>
        <dbReference type="PROSITE" id="PS50808"/>
    </source>
</evidence>
<dbReference type="PANTHER" id="PTHR46481">
    <property type="entry name" value="ZINC FINGER BED DOMAIN-CONTAINING PROTEIN 4"/>
    <property type="match status" value="1"/>
</dbReference>
<evidence type="ECO:0000313" key="13">
    <source>
        <dbReference type="Proteomes" id="UP001147746"/>
    </source>
</evidence>
<accession>A0A9W9Q1F8</accession>
<evidence type="ECO:0000256" key="4">
    <source>
        <dbReference type="ARBA" id="ARBA00022833"/>
    </source>
</evidence>
<feature type="domain" description="BED-type" evidence="11">
    <location>
        <begin position="114"/>
        <end position="175"/>
    </location>
</feature>
<dbReference type="Proteomes" id="UP001147746">
    <property type="component" value="Unassembled WGS sequence"/>
</dbReference>
<evidence type="ECO:0000256" key="6">
    <source>
        <dbReference type="ARBA" id="ARBA00023125"/>
    </source>
</evidence>
<dbReference type="EMBL" id="JAPZBO010000004">
    <property type="protein sequence ID" value="KAJ5318405.1"/>
    <property type="molecule type" value="Genomic_DNA"/>
</dbReference>
<comment type="subcellular location">
    <subcellularLocation>
        <location evidence="1">Nucleus</location>
    </subcellularLocation>
</comment>
<protein>
    <recommendedName>
        <fullName evidence="11">BED-type domain-containing protein</fullName>
    </recommendedName>
</protein>
<proteinExistence type="predicted"/>
<dbReference type="GO" id="GO:0005634">
    <property type="term" value="C:nucleus"/>
    <property type="evidence" value="ECO:0007669"/>
    <property type="project" value="UniProtKB-SubCell"/>
</dbReference>
<dbReference type="SUPFAM" id="SSF53098">
    <property type="entry name" value="Ribonuclease H-like"/>
    <property type="match status" value="1"/>
</dbReference>
<dbReference type="PANTHER" id="PTHR46481:SF10">
    <property type="entry name" value="ZINC FINGER BED DOMAIN-CONTAINING PROTEIN 39"/>
    <property type="match status" value="1"/>
</dbReference>
<feature type="region of interest" description="Disordered" evidence="10">
    <location>
        <begin position="43"/>
        <end position="63"/>
    </location>
</feature>
<dbReference type="PROSITE" id="PS50808">
    <property type="entry name" value="ZF_BED"/>
    <property type="match status" value="1"/>
</dbReference>
<evidence type="ECO:0000256" key="1">
    <source>
        <dbReference type="ARBA" id="ARBA00004123"/>
    </source>
</evidence>
<keyword evidence="3 9" id="KW-0863">Zinc-finger</keyword>